<dbReference type="STRING" id="234267.Acid_2614"/>
<dbReference type="eggNOG" id="ENOG502Z8EC">
    <property type="taxonomic scope" value="Bacteria"/>
</dbReference>
<gene>
    <name evidence="1" type="ordered locus">Acid_2614</name>
</gene>
<dbReference type="EMBL" id="CP000473">
    <property type="protein sequence ID" value="ABJ83603.1"/>
    <property type="molecule type" value="Genomic_DNA"/>
</dbReference>
<dbReference type="InParanoid" id="Q024H3"/>
<dbReference type="AlphaFoldDB" id="Q024H3"/>
<accession>Q024H3</accession>
<dbReference type="KEGG" id="sus:Acid_2614"/>
<evidence type="ECO:0000313" key="1">
    <source>
        <dbReference type="EMBL" id="ABJ83603.1"/>
    </source>
</evidence>
<dbReference type="Pfam" id="PF11308">
    <property type="entry name" value="Glyco_hydro_129"/>
    <property type="match status" value="1"/>
</dbReference>
<dbReference type="HOGENOM" id="CLU_425715_0_0_0"/>
<name>Q024H3_SOLUE</name>
<protein>
    <submittedName>
        <fullName evidence="1">Uncharacterized protein</fullName>
    </submittedName>
</protein>
<reference evidence="1" key="1">
    <citation type="submission" date="2006-10" db="EMBL/GenBank/DDBJ databases">
        <title>Complete sequence of Solibacter usitatus Ellin6076.</title>
        <authorList>
            <consortium name="US DOE Joint Genome Institute"/>
            <person name="Copeland A."/>
            <person name="Lucas S."/>
            <person name="Lapidus A."/>
            <person name="Barry K."/>
            <person name="Detter J.C."/>
            <person name="Glavina del Rio T."/>
            <person name="Hammon N."/>
            <person name="Israni S."/>
            <person name="Dalin E."/>
            <person name="Tice H."/>
            <person name="Pitluck S."/>
            <person name="Thompson L.S."/>
            <person name="Brettin T."/>
            <person name="Bruce D."/>
            <person name="Han C."/>
            <person name="Tapia R."/>
            <person name="Gilna P."/>
            <person name="Schmutz J."/>
            <person name="Larimer F."/>
            <person name="Land M."/>
            <person name="Hauser L."/>
            <person name="Kyrpides N."/>
            <person name="Mikhailova N."/>
            <person name="Janssen P.H."/>
            <person name="Kuske C.R."/>
            <person name="Richardson P."/>
        </authorList>
    </citation>
    <scope>NUCLEOTIDE SEQUENCE</scope>
    <source>
        <strain evidence="1">Ellin6076</strain>
    </source>
</reference>
<sequence length="643" mass="72093">MEFAMWKVWLSGLVLGCLAGNGAVRVARDGERWTLENAELRVTVDAAAASVTVAEKGSRFVWTQMEAKSAAFRGVKQIAGGIGFEVGTMTLKVSLPDHWADLRVEADVADRTAPVDSAGFLSPFLLDSENGAIVVADYSNGHAYPVRMKPFPRRRFDLGNIDMPWIGVCDLTEGQGYALIAETPDDAAFDVVSVEREGHTVSAPRLMWNASMRTFRYPRRVVYRFSASGGYVALAKGYRAYAKEHGLIVPFTEKLKKNPNIARAFGAPDVWGNGSLRFAREAKAAGVEKMLIHGTSSAADMKAINELGYLTSEYDVYQDVMGVKDESEIASRAEWVPDNVVLRADGTRMPAWLTWDKKQYMKRCPTFWLHTAQRVIPKALAEHPYLGRFIDVTTAENLYECYDEKHPLDKTEKRQRGEELLGYVRSLGLVTGGEHGRWWAVPYLDYIEGMMSGGSTSWPSGWLKRPKTKDEAFTDPNGRAFPKWEEYEKWGIGHEYRVPLWELVFHDSVISTWYWGDSSDFLLEAAPDVTAKKDAFNILYGTMPMMWANGEGSWVKNREMFLRTYRNACKVHEAVATAEMVSHEFVTADRAVQRTRFSDGTVVVVNFGDHAFESRVGGKKQVLGKNGFAVKGPRVEQYLELGK</sequence>
<organism evidence="1">
    <name type="scientific">Solibacter usitatus (strain Ellin6076)</name>
    <dbReference type="NCBI Taxonomy" id="234267"/>
    <lineage>
        <taxon>Bacteria</taxon>
        <taxon>Pseudomonadati</taxon>
        <taxon>Acidobacteriota</taxon>
        <taxon>Terriglobia</taxon>
        <taxon>Bryobacterales</taxon>
        <taxon>Solibacteraceae</taxon>
        <taxon>Candidatus Solibacter</taxon>
    </lineage>
</organism>
<proteinExistence type="predicted"/>
<dbReference type="InterPro" id="IPR021459">
    <property type="entry name" value="GH101-related"/>
</dbReference>